<evidence type="ECO:0000313" key="2">
    <source>
        <dbReference type="EMBL" id="CAI8608786.1"/>
    </source>
</evidence>
<feature type="region of interest" description="Disordered" evidence="1">
    <location>
        <begin position="54"/>
        <end position="74"/>
    </location>
</feature>
<gene>
    <name evidence="2" type="ORF">VFH_IV102360</name>
</gene>
<dbReference type="PANTHER" id="PTHR34464">
    <property type="entry name" value="OS09G0376300 PROTEIN"/>
    <property type="match status" value="1"/>
</dbReference>
<evidence type="ECO:0000256" key="1">
    <source>
        <dbReference type="SAM" id="MobiDB-lite"/>
    </source>
</evidence>
<dbReference type="PANTHER" id="PTHR34464:SF3">
    <property type="entry name" value="OS09G0376300 PROTEIN"/>
    <property type="match status" value="1"/>
</dbReference>
<dbReference type="AlphaFoldDB" id="A0AAV1AET5"/>
<keyword evidence="3" id="KW-1185">Reference proteome</keyword>
<name>A0AAV1AET5_VICFA</name>
<feature type="compositionally biased region" description="Basic residues" evidence="1">
    <location>
        <begin position="57"/>
        <end position="67"/>
    </location>
</feature>
<organism evidence="2 3">
    <name type="scientific">Vicia faba</name>
    <name type="common">Broad bean</name>
    <name type="synonym">Faba vulgaris</name>
    <dbReference type="NCBI Taxonomy" id="3906"/>
    <lineage>
        <taxon>Eukaryota</taxon>
        <taxon>Viridiplantae</taxon>
        <taxon>Streptophyta</taxon>
        <taxon>Embryophyta</taxon>
        <taxon>Tracheophyta</taxon>
        <taxon>Spermatophyta</taxon>
        <taxon>Magnoliopsida</taxon>
        <taxon>eudicotyledons</taxon>
        <taxon>Gunneridae</taxon>
        <taxon>Pentapetalae</taxon>
        <taxon>rosids</taxon>
        <taxon>fabids</taxon>
        <taxon>Fabales</taxon>
        <taxon>Fabaceae</taxon>
        <taxon>Papilionoideae</taxon>
        <taxon>50 kb inversion clade</taxon>
        <taxon>NPAAA clade</taxon>
        <taxon>Hologalegina</taxon>
        <taxon>IRL clade</taxon>
        <taxon>Fabeae</taxon>
        <taxon>Vicia</taxon>
    </lineage>
</organism>
<accession>A0AAV1AET5</accession>
<protein>
    <submittedName>
        <fullName evidence="2">Uncharacterized protein</fullName>
    </submittedName>
</protein>
<dbReference type="Proteomes" id="UP001157006">
    <property type="component" value="Chromosome 4"/>
</dbReference>
<proteinExistence type="predicted"/>
<reference evidence="2 3" key="1">
    <citation type="submission" date="2023-01" db="EMBL/GenBank/DDBJ databases">
        <authorList>
            <person name="Kreplak J."/>
        </authorList>
    </citation>
    <scope>NUCLEOTIDE SEQUENCE [LARGE SCALE GENOMIC DNA]</scope>
</reference>
<evidence type="ECO:0000313" key="3">
    <source>
        <dbReference type="Proteomes" id="UP001157006"/>
    </source>
</evidence>
<dbReference type="EMBL" id="OX451739">
    <property type="protein sequence ID" value="CAI8608786.1"/>
    <property type="molecule type" value="Genomic_DNA"/>
</dbReference>
<sequence>MAVSLNPFLSWNMWGGGGGRRKKEEESVSHGACLNASTNSEWNLGLVKENKKVLQPRPHRKVRRKRQDKREETGIDGEFDGVFVASDDSSDWCFLSDSESDDSDWSIGWLEPLSSDFESSDDDDESGRDSFAVLVPCYSPGCEELEGTNNVLLSALKNLPIEFASDGKSYMEQWLASLEGFGA</sequence>